<dbReference type="Pfam" id="PF07596">
    <property type="entry name" value="SBP_bac_10"/>
    <property type="match status" value="1"/>
</dbReference>
<dbReference type="RefSeq" id="WP_088251581.1">
    <property type="nucleotide sequence ID" value="NZ_NIDE01000001.1"/>
</dbReference>
<dbReference type="EMBL" id="NIDE01000001">
    <property type="protein sequence ID" value="OWK46335.1"/>
    <property type="molecule type" value="Genomic_DNA"/>
</dbReference>
<evidence type="ECO:0000256" key="1">
    <source>
        <dbReference type="SAM" id="Phobius"/>
    </source>
</evidence>
<accession>A0A225ECZ8</accession>
<keyword evidence="1" id="KW-0472">Membrane</keyword>
<name>A0A225ECZ8_9BACT</name>
<dbReference type="Proteomes" id="UP000214646">
    <property type="component" value="Unassembled WGS sequence"/>
</dbReference>
<keyword evidence="4" id="KW-1185">Reference proteome</keyword>
<sequence length="306" mass="31943">MPRSHRRAFTLIELLVVIAIIAILIGLLLPAVQKVREAAARTTCTNNLKQIGLGTHGIHDAMNSLPPAIGHFPAADTSWQTEAPPVWILPYVEQGALFSAIRAQGGINPGTAGATDYNGNSPVVPKTYLCPSDATYTQAPGISGSTLQSFSEYAVNGHVFGTVTTTVSGGLPVSSNFSWVGYKTFFSGFPDGLSNTILWIEKVAVCNSAANGAGGSRWAARGQGSWMPTIGDVEGTGNHLAPTLKPQVGVSSPTQCDWFQPSSSHTGGLQATLGDGSVRFISGSVSQATFNMALVPDDGLVLGSDW</sequence>
<gene>
    <name evidence="3" type="ORF">FRUB_00034</name>
</gene>
<feature type="transmembrane region" description="Helical" evidence="1">
    <location>
        <begin position="12"/>
        <end position="32"/>
    </location>
</feature>
<dbReference type="NCBIfam" id="TIGR04294">
    <property type="entry name" value="pre_pil_HX9DG"/>
    <property type="match status" value="1"/>
</dbReference>
<dbReference type="PANTHER" id="PTHR30093:SF2">
    <property type="entry name" value="TYPE II SECRETION SYSTEM PROTEIN H"/>
    <property type="match status" value="1"/>
</dbReference>
<dbReference type="SUPFAM" id="SSF54523">
    <property type="entry name" value="Pili subunits"/>
    <property type="match status" value="1"/>
</dbReference>
<organism evidence="3 4">
    <name type="scientific">Fimbriiglobus ruber</name>
    <dbReference type="NCBI Taxonomy" id="1908690"/>
    <lineage>
        <taxon>Bacteria</taxon>
        <taxon>Pseudomonadati</taxon>
        <taxon>Planctomycetota</taxon>
        <taxon>Planctomycetia</taxon>
        <taxon>Gemmatales</taxon>
        <taxon>Gemmataceae</taxon>
        <taxon>Fimbriiglobus</taxon>
    </lineage>
</organism>
<dbReference type="Gene3D" id="3.30.700.10">
    <property type="entry name" value="Glycoprotein, Type 4 Pilin"/>
    <property type="match status" value="1"/>
</dbReference>
<evidence type="ECO:0000313" key="4">
    <source>
        <dbReference type="Proteomes" id="UP000214646"/>
    </source>
</evidence>
<keyword evidence="1" id="KW-0812">Transmembrane</keyword>
<dbReference type="Pfam" id="PF07963">
    <property type="entry name" value="N_methyl"/>
    <property type="match status" value="1"/>
</dbReference>
<protein>
    <recommendedName>
        <fullName evidence="2">DUF1559 domain-containing protein</fullName>
    </recommendedName>
</protein>
<reference evidence="4" key="1">
    <citation type="submission" date="2017-06" db="EMBL/GenBank/DDBJ databases">
        <title>Genome analysis of Fimbriiglobus ruber SP5, the first member of the order Planctomycetales with confirmed chitinolytic capability.</title>
        <authorList>
            <person name="Ravin N.V."/>
            <person name="Rakitin A.L."/>
            <person name="Ivanova A.A."/>
            <person name="Beletsky A.V."/>
            <person name="Kulichevskaya I.S."/>
            <person name="Mardanov A.V."/>
            <person name="Dedysh S.N."/>
        </authorList>
    </citation>
    <scope>NUCLEOTIDE SEQUENCE [LARGE SCALE GENOMIC DNA]</scope>
    <source>
        <strain evidence="4">SP5</strain>
    </source>
</reference>
<keyword evidence="1" id="KW-1133">Transmembrane helix</keyword>
<evidence type="ECO:0000259" key="2">
    <source>
        <dbReference type="Pfam" id="PF07596"/>
    </source>
</evidence>
<dbReference type="AlphaFoldDB" id="A0A225ECZ8"/>
<dbReference type="OrthoDB" id="255848at2"/>
<proteinExistence type="predicted"/>
<feature type="domain" description="DUF1559" evidence="2">
    <location>
        <begin position="33"/>
        <end position="285"/>
    </location>
</feature>
<dbReference type="NCBIfam" id="TIGR02532">
    <property type="entry name" value="IV_pilin_GFxxxE"/>
    <property type="match status" value="1"/>
</dbReference>
<evidence type="ECO:0000313" key="3">
    <source>
        <dbReference type="EMBL" id="OWK46335.1"/>
    </source>
</evidence>
<dbReference type="InterPro" id="IPR011453">
    <property type="entry name" value="DUF1559"/>
</dbReference>
<comment type="caution">
    <text evidence="3">The sequence shown here is derived from an EMBL/GenBank/DDBJ whole genome shotgun (WGS) entry which is preliminary data.</text>
</comment>
<dbReference type="InterPro" id="IPR027558">
    <property type="entry name" value="Pre_pil_HX9DG_C"/>
</dbReference>
<dbReference type="InterPro" id="IPR012902">
    <property type="entry name" value="N_methyl_site"/>
</dbReference>
<dbReference type="PANTHER" id="PTHR30093">
    <property type="entry name" value="GENERAL SECRETION PATHWAY PROTEIN G"/>
    <property type="match status" value="1"/>
</dbReference>
<dbReference type="InterPro" id="IPR045584">
    <property type="entry name" value="Pilin-like"/>
</dbReference>